<evidence type="ECO:0000313" key="2">
    <source>
        <dbReference type="Proteomes" id="UP000283095"/>
    </source>
</evidence>
<dbReference type="Proteomes" id="UP000283095">
    <property type="component" value="Chromosome"/>
</dbReference>
<proteinExistence type="predicted"/>
<accession>A0A3T0KRQ9</accession>
<evidence type="ECO:0000313" key="1">
    <source>
        <dbReference type="EMBL" id="AZV42990.1"/>
    </source>
</evidence>
<reference evidence="1 2" key="1">
    <citation type="submission" date="2018-01" db="EMBL/GenBank/DDBJ databases">
        <title>Bacillus asahii Genome sequencing and assembly.</title>
        <authorList>
            <person name="Jiang H."/>
            <person name="Feng Y."/>
            <person name="Zhao F."/>
            <person name="Lin X."/>
        </authorList>
    </citation>
    <scope>NUCLEOTIDE SEQUENCE [LARGE SCALE GENOMIC DNA]</scope>
    <source>
        <strain evidence="1 2">OM18</strain>
    </source>
</reference>
<organism evidence="1 2">
    <name type="scientific">Peribacillus asahii</name>
    <dbReference type="NCBI Taxonomy" id="228899"/>
    <lineage>
        <taxon>Bacteria</taxon>
        <taxon>Bacillati</taxon>
        <taxon>Bacillota</taxon>
        <taxon>Bacilli</taxon>
        <taxon>Bacillales</taxon>
        <taxon>Bacillaceae</taxon>
        <taxon>Peribacillus</taxon>
    </lineage>
</organism>
<dbReference type="EMBL" id="CP026095">
    <property type="protein sequence ID" value="AZV42990.1"/>
    <property type="molecule type" value="Genomic_DNA"/>
</dbReference>
<dbReference type="KEGG" id="pasa:BAOM_2381"/>
<protein>
    <submittedName>
        <fullName evidence="1">Uncharacterized protein</fullName>
    </submittedName>
</protein>
<sequence length="45" mass="5149">MPVRDMTLFCDKVMPAEAFCPVWLSKLEGREGFSGLILFGMRKIK</sequence>
<dbReference type="AlphaFoldDB" id="A0A3T0KRQ9"/>
<name>A0A3T0KRQ9_9BACI</name>
<gene>
    <name evidence="1" type="ORF">BAOM_2381</name>
</gene>